<feature type="region of interest" description="Disordered" evidence="1">
    <location>
        <begin position="394"/>
        <end position="439"/>
    </location>
</feature>
<dbReference type="RefSeq" id="WP_091587586.1">
    <property type="nucleotide sequence ID" value="NZ_JBHRWG010000002.1"/>
</dbReference>
<sequence>MTTDTSALRVESQALVAFGRERYEDAVAYSAVRRYLSDVGSIPSGAWGTLEGISEKLHRDWATALSSRLSEANTARNEMERMADGLMQIAADYEGTDLDIATTFDLQNRDLLPYLPLGDGHAGSVRVRPGGAGILAQPAPRKAIPGDEPVLMIPDDNERLGATRNETLPRTRVVEEPIRIGSTDGNDLTISGGRTTYYENGEGDQLDTFIHEHRDTLLQLEAILIELGTGERLPLTDLMVHAWRSSPRIIRNRADLVHSAANTYAELRAEMGGELKNLKLYWEGSAFQAFGHYADRAGLYLDQLVTQTRWLADEGKKAATMLEGLRNAYASLGYQHIGTLIDALKGYLESVNGLFSSCSEPEKALLTVVQTFVGYLLDAERRSVEAMSELIKIDEQERKERPDLGTRSHDTTPFPQPEVGADAWSDRSSWAPRPDKPRA</sequence>
<feature type="compositionally biased region" description="Basic and acidic residues" evidence="1">
    <location>
        <begin position="394"/>
        <end position="410"/>
    </location>
</feature>
<protein>
    <submittedName>
        <fullName evidence="2">Uncharacterized protein</fullName>
    </submittedName>
</protein>
<name>A0A1C3MWS7_9ACTN</name>
<dbReference type="Proteomes" id="UP000199393">
    <property type="component" value="Chromosome I"/>
</dbReference>
<proteinExistence type="predicted"/>
<keyword evidence="3" id="KW-1185">Reference proteome</keyword>
<evidence type="ECO:0000313" key="3">
    <source>
        <dbReference type="Proteomes" id="UP000199393"/>
    </source>
</evidence>
<dbReference type="PATRIC" id="fig|307121.4.peg.206"/>
<reference evidence="3" key="1">
    <citation type="submission" date="2016-06" db="EMBL/GenBank/DDBJ databases">
        <authorList>
            <person name="Varghese N."/>
        </authorList>
    </citation>
    <scope>NUCLEOTIDE SEQUENCE [LARGE SCALE GENOMIC DNA]</scope>
    <source>
        <strain evidence="3">DSM 45344</strain>
    </source>
</reference>
<evidence type="ECO:0000256" key="1">
    <source>
        <dbReference type="SAM" id="MobiDB-lite"/>
    </source>
</evidence>
<dbReference type="AlphaFoldDB" id="A0A1C3MWS7"/>
<evidence type="ECO:0000313" key="2">
    <source>
        <dbReference type="EMBL" id="SBV24754.1"/>
    </source>
</evidence>
<organism evidence="2 3">
    <name type="scientific">Micromonospora krabiensis</name>
    <dbReference type="NCBI Taxonomy" id="307121"/>
    <lineage>
        <taxon>Bacteria</taxon>
        <taxon>Bacillati</taxon>
        <taxon>Actinomycetota</taxon>
        <taxon>Actinomycetes</taxon>
        <taxon>Micromonosporales</taxon>
        <taxon>Micromonosporaceae</taxon>
        <taxon>Micromonospora</taxon>
    </lineage>
</organism>
<dbReference type="EMBL" id="LT598496">
    <property type="protein sequence ID" value="SBV24754.1"/>
    <property type="molecule type" value="Genomic_DNA"/>
</dbReference>
<dbReference type="OrthoDB" id="3397792at2"/>
<accession>A0A1C3MWS7</accession>
<dbReference type="STRING" id="307121.GA0070620_0193"/>
<gene>
    <name evidence="2" type="ORF">GA0070620_0193</name>
</gene>